<name>A0A4S8LK54_DENBC</name>
<dbReference type="OrthoDB" id="192832at2759"/>
<keyword evidence="2" id="KW-1185">Reference proteome</keyword>
<accession>A0A4S8LK54</accession>
<proteinExistence type="predicted"/>
<organism evidence="1 2">
    <name type="scientific">Dendrothele bispora (strain CBS 962.96)</name>
    <dbReference type="NCBI Taxonomy" id="1314807"/>
    <lineage>
        <taxon>Eukaryota</taxon>
        <taxon>Fungi</taxon>
        <taxon>Dikarya</taxon>
        <taxon>Basidiomycota</taxon>
        <taxon>Agaricomycotina</taxon>
        <taxon>Agaricomycetes</taxon>
        <taxon>Agaricomycetidae</taxon>
        <taxon>Agaricales</taxon>
        <taxon>Agaricales incertae sedis</taxon>
        <taxon>Dendrothele</taxon>
    </lineage>
</organism>
<evidence type="ECO:0000313" key="1">
    <source>
        <dbReference type="EMBL" id="THU89320.1"/>
    </source>
</evidence>
<dbReference type="EMBL" id="ML179372">
    <property type="protein sequence ID" value="THU89320.1"/>
    <property type="molecule type" value="Genomic_DNA"/>
</dbReference>
<sequence length="186" mass="21108">MARSSFGYHRMNTRAIPSSNLTHGTTNGFAYIQDGTVFMKGDDTTWLADGEFRNRFPLPRSWFCPYFWFPLPSLSFPFKWRLRRSVLFQMRTNIEHITIHTTWDSSSSISTVHLGDARSGPLDGLLAEVSGPFSLLTDRRSSGCFLTPESNFTGAVVRKQWSKQHQLRRNNPSPTQVAAYKNGVGL</sequence>
<reference evidence="1 2" key="1">
    <citation type="journal article" date="2019" name="Nat. Ecol. Evol.">
        <title>Megaphylogeny resolves global patterns of mushroom evolution.</title>
        <authorList>
            <person name="Varga T."/>
            <person name="Krizsan K."/>
            <person name="Foldi C."/>
            <person name="Dima B."/>
            <person name="Sanchez-Garcia M."/>
            <person name="Sanchez-Ramirez S."/>
            <person name="Szollosi G.J."/>
            <person name="Szarkandi J.G."/>
            <person name="Papp V."/>
            <person name="Albert L."/>
            <person name="Andreopoulos W."/>
            <person name="Angelini C."/>
            <person name="Antonin V."/>
            <person name="Barry K.W."/>
            <person name="Bougher N.L."/>
            <person name="Buchanan P."/>
            <person name="Buyck B."/>
            <person name="Bense V."/>
            <person name="Catcheside P."/>
            <person name="Chovatia M."/>
            <person name="Cooper J."/>
            <person name="Damon W."/>
            <person name="Desjardin D."/>
            <person name="Finy P."/>
            <person name="Geml J."/>
            <person name="Haridas S."/>
            <person name="Hughes K."/>
            <person name="Justo A."/>
            <person name="Karasinski D."/>
            <person name="Kautmanova I."/>
            <person name="Kiss B."/>
            <person name="Kocsube S."/>
            <person name="Kotiranta H."/>
            <person name="LaButti K.M."/>
            <person name="Lechner B.E."/>
            <person name="Liimatainen K."/>
            <person name="Lipzen A."/>
            <person name="Lukacs Z."/>
            <person name="Mihaltcheva S."/>
            <person name="Morgado L.N."/>
            <person name="Niskanen T."/>
            <person name="Noordeloos M.E."/>
            <person name="Ohm R.A."/>
            <person name="Ortiz-Santana B."/>
            <person name="Ovrebo C."/>
            <person name="Racz N."/>
            <person name="Riley R."/>
            <person name="Savchenko A."/>
            <person name="Shiryaev A."/>
            <person name="Soop K."/>
            <person name="Spirin V."/>
            <person name="Szebenyi C."/>
            <person name="Tomsovsky M."/>
            <person name="Tulloss R.E."/>
            <person name="Uehling J."/>
            <person name="Grigoriev I.V."/>
            <person name="Vagvolgyi C."/>
            <person name="Papp T."/>
            <person name="Martin F.M."/>
            <person name="Miettinen O."/>
            <person name="Hibbett D.S."/>
            <person name="Nagy L.G."/>
        </authorList>
    </citation>
    <scope>NUCLEOTIDE SEQUENCE [LARGE SCALE GENOMIC DNA]</scope>
    <source>
        <strain evidence="1 2">CBS 962.96</strain>
    </source>
</reference>
<protein>
    <submittedName>
        <fullName evidence="1">Uncharacterized protein</fullName>
    </submittedName>
</protein>
<evidence type="ECO:0000313" key="2">
    <source>
        <dbReference type="Proteomes" id="UP000297245"/>
    </source>
</evidence>
<dbReference type="AlphaFoldDB" id="A0A4S8LK54"/>
<dbReference type="Proteomes" id="UP000297245">
    <property type="component" value="Unassembled WGS sequence"/>
</dbReference>
<gene>
    <name evidence="1" type="ORF">K435DRAFT_802822</name>
</gene>